<protein>
    <submittedName>
        <fullName evidence="1">Uncharacterized protein</fullName>
    </submittedName>
</protein>
<gene>
    <name evidence="1" type="ORF">PoB_007099100</name>
</gene>
<accession>A0AAV4DKJ0</accession>
<keyword evidence="2" id="KW-1185">Reference proteome</keyword>
<dbReference type="Proteomes" id="UP000735302">
    <property type="component" value="Unassembled WGS sequence"/>
</dbReference>
<dbReference type="AlphaFoldDB" id="A0AAV4DKJ0"/>
<evidence type="ECO:0000313" key="1">
    <source>
        <dbReference type="EMBL" id="GFO44486.1"/>
    </source>
</evidence>
<proteinExistence type="predicted"/>
<dbReference type="EMBL" id="BLXT01007956">
    <property type="protein sequence ID" value="GFO44486.1"/>
    <property type="molecule type" value="Genomic_DNA"/>
</dbReference>
<reference evidence="1 2" key="1">
    <citation type="journal article" date="2021" name="Elife">
        <title>Chloroplast acquisition without the gene transfer in kleptoplastic sea slugs, Plakobranchus ocellatus.</title>
        <authorList>
            <person name="Maeda T."/>
            <person name="Takahashi S."/>
            <person name="Yoshida T."/>
            <person name="Shimamura S."/>
            <person name="Takaki Y."/>
            <person name="Nagai Y."/>
            <person name="Toyoda A."/>
            <person name="Suzuki Y."/>
            <person name="Arimoto A."/>
            <person name="Ishii H."/>
            <person name="Satoh N."/>
            <person name="Nishiyama T."/>
            <person name="Hasebe M."/>
            <person name="Maruyama T."/>
            <person name="Minagawa J."/>
            <person name="Obokata J."/>
            <person name="Shigenobu S."/>
        </authorList>
    </citation>
    <scope>NUCLEOTIDE SEQUENCE [LARGE SCALE GENOMIC DNA]</scope>
</reference>
<comment type="caution">
    <text evidence="1">The sequence shown here is derived from an EMBL/GenBank/DDBJ whole genome shotgun (WGS) entry which is preliminary data.</text>
</comment>
<name>A0AAV4DKJ0_9GAST</name>
<sequence length="86" mass="9557">MSGYGSIQMNTLESGLAWNDVISQRDLAMSVRFACRKSGQCEPNDKKSSLIRQLHSLSTSIFPAITLGLPLSVNLFPQKQAQIRQF</sequence>
<organism evidence="1 2">
    <name type="scientific">Plakobranchus ocellatus</name>
    <dbReference type="NCBI Taxonomy" id="259542"/>
    <lineage>
        <taxon>Eukaryota</taxon>
        <taxon>Metazoa</taxon>
        <taxon>Spiralia</taxon>
        <taxon>Lophotrochozoa</taxon>
        <taxon>Mollusca</taxon>
        <taxon>Gastropoda</taxon>
        <taxon>Heterobranchia</taxon>
        <taxon>Euthyneura</taxon>
        <taxon>Panpulmonata</taxon>
        <taxon>Sacoglossa</taxon>
        <taxon>Placobranchoidea</taxon>
        <taxon>Plakobranchidae</taxon>
        <taxon>Plakobranchus</taxon>
    </lineage>
</organism>
<evidence type="ECO:0000313" key="2">
    <source>
        <dbReference type="Proteomes" id="UP000735302"/>
    </source>
</evidence>